<comment type="caution">
    <text evidence="1">The sequence shown here is derived from an EMBL/GenBank/DDBJ whole genome shotgun (WGS) entry which is preliminary data.</text>
</comment>
<dbReference type="AlphaFoldDB" id="A0A3P1RX61"/>
<dbReference type="Proteomes" id="UP000277597">
    <property type="component" value="Unassembled WGS sequence"/>
</dbReference>
<gene>
    <name evidence="1" type="ORF">EII39_12285</name>
</gene>
<evidence type="ECO:0000313" key="2">
    <source>
        <dbReference type="Proteomes" id="UP000277597"/>
    </source>
</evidence>
<protein>
    <submittedName>
        <fullName evidence="1">Uncharacterized protein</fullName>
    </submittedName>
</protein>
<evidence type="ECO:0000313" key="1">
    <source>
        <dbReference type="EMBL" id="RRC89661.1"/>
    </source>
</evidence>
<reference evidence="1 2" key="1">
    <citation type="submission" date="2018-11" db="EMBL/GenBank/DDBJ databases">
        <title>Genomes From Bacteria Associated with the Canine Oral Cavity: a Test Case for Automated Genome-Based Taxonomic Assignment.</title>
        <authorList>
            <person name="Coil D.A."/>
            <person name="Jospin G."/>
            <person name="Darling A.E."/>
            <person name="Wallis C."/>
            <person name="Davis I.J."/>
            <person name="Harris S."/>
            <person name="Eisen J.A."/>
            <person name="Holcombe L.J."/>
            <person name="O'Flynn C."/>
        </authorList>
    </citation>
    <scope>NUCLEOTIDE SEQUENCE [LARGE SCALE GENOMIC DNA]</scope>
    <source>
        <strain evidence="1 2">OH953</strain>
    </source>
</reference>
<name>A0A3P1RX61_STRSA</name>
<sequence length="68" mass="8199">MPVSSYPIVYAKEKALSMHLHFIRCKTYLKMHNVLSLSIFYRKTTKSKRLEFSDKTTLLNYRRKNSRK</sequence>
<organism evidence="1 2">
    <name type="scientific">Streptococcus sanguinis</name>
    <dbReference type="NCBI Taxonomy" id="1305"/>
    <lineage>
        <taxon>Bacteria</taxon>
        <taxon>Bacillati</taxon>
        <taxon>Bacillota</taxon>
        <taxon>Bacilli</taxon>
        <taxon>Lactobacillales</taxon>
        <taxon>Streptococcaceae</taxon>
        <taxon>Streptococcus</taxon>
    </lineage>
</organism>
<accession>A0A3P1RX61</accession>
<dbReference type="EMBL" id="RQZI01000028">
    <property type="protein sequence ID" value="RRC89661.1"/>
    <property type="molecule type" value="Genomic_DNA"/>
</dbReference>
<proteinExistence type="predicted"/>